<evidence type="ECO:0000313" key="2">
    <source>
        <dbReference type="EMBL" id="GJE55865.1"/>
    </source>
</evidence>
<accession>A0ABQ4TQG4</accession>
<evidence type="ECO:0000259" key="1">
    <source>
        <dbReference type="PROSITE" id="PS50075"/>
    </source>
</evidence>
<dbReference type="InterPro" id="IPR036736">
    <property type="entry name" value="ACP-like_sf"/>
</dbReference>
<feature type="domain" description="Carrier" evidence="1">
    <location>
        <begin position="1"/>
        <end position="79"/>
    </location>
</feature>
<keyword evidence="3" id="KW-1185">Reference proteome</keyword>
<dbReference type="Gene3D" id="1.10.1200.10">
    <property type="entry name" value="ACP-like"/>
    <property type="match status" value="1"/>
</dbReference>
<dbReference type="SUPFAM" id="SSF47336">
    <property type="entry name" value="ACP-like"/>
    <property type="match status" value="1"/>
</dbReference>
<protein>
    <submittedName>
        <fullName evidence="2">Acyl carrier protein</fullName>
    </submittedName>
</protein>
<sequence length="87" mass="9512">MHNDAIYEQLTSVFRDVFQDDALTIAPETTAQDVAGWDSGRMIELIMAAESQFGIRFTSREVDAMARVGDFAETIARKTAGRADGPG</sequence>
<dbReference type="Proteomes" id="UP001055101">
    <property type="component" value="Unassembled WGS sequence"/>
</dbReference>
<dbReference type="EMBL" id="BPRA01000010">
    <property type="protein sequence ID" value="GJE55865.1"/>
    <property type="molecule type" value="Genomic_DNA"/>
</dbReference>
<dbReference type="Pfam" id="PF00550">
    <property type="entry name" value="PP-binding"/>
    <property type="match status" value="1"/>
</dbReference>
<reference evidence="2" key="2">
    <citation type="submission" date="2021-08" db="EMBL/GenBank/DDBJ databases">
        <authorList>
            <person name="Tani A."/>
            <person name="Ola A."/>
            <person name="Ogura Y."/>
            <person name="Katsura K."/>
            <person name="Hayashi T."/>
        </authorList>
    </citation>
    <scope>NUCLEOTIDE SEQUENCE</scope>
    <source>
        <strain evidence="2">DSM 23674</strain>
    </source>
</reference>
<dbReference type="PROSITE" id="PS50075">
    <property type="entry name" value="CARRIER"/>
    <property type="match status" value="1"/>
</dbReference>
<proteinExistence type="predicted"/>
<name>A0ABQ4TQG4_9HYPH</name>
<dbReference type="RefSeq" id="WP_147818214.1">
    <property type="nucleotide sequence ID" value="NZ_BPRA01000010.1"/>
</dbReference>
<dbReference type="InterPro" id="IPR009081">
    <property type="entry name" value="PP-bd_ACP"/>
</dbReference>
<comment type="caution">
    <text evidence="2">The sequence shown here is derived from an EMBL/GenBank/DDBJ whole genome shotgun (WGS) entry which is preliminary data.</text>
</comment>
<gene>
    <name evidence="2" type="primary">acpP_2</name>
    <name evidence="2" type="ORF">EKPJFOCH_2362</name>
</gene>
<reference evidence="2" key="1">
    <citation type="journal article" date="2021" name="Front. Microbiol.">
        <title>Comprehensive Comparative Genomics and Phenotyping of Methylobacterium Species.</title>
        <authorList>
            <person name="Alessa O."/>
            <person name="Ogura Y."/>
            <person name="Fujitani Y."/>
            <person name="Takami H."/>
            <person name="Hayashi T."/>
            <person name="Sahin N."/>
            <person name="Tani A."/>
        </authorList>
    </citation>
    <scope>NUCLEOTIDE SEQUENCE</scope>
    <source>
        <strain evidence="2">DSM 23674</strain>
    </source>
</reference>
<evidence type="ECO:0000313" key="3">
    <source>
        <dbReference type="Proteomes" id="UP001055101"/>
    </source>
</evidence>
<organism evidence="2 3">
    <name type="scientific">Methylobacterium thuringiense</name>
    <dbReference type="NCBI Taxonomy" id="1003091"/>
    <lineage>
        <taxon>Bacteria</taxon>
        <taxon>Pseudomonadati</taxon>
        <taxon>Pseudomonadota</taxon>
        <taxon>Alphaproteobacteria</taxon>
        <taxon>Hyphomicrobiales</taxon>
        <taxon>Methylobacteriaceae</taxon>
        <taxon>Methylobacterium</taxon>
    </lineage>
</organism>